<feature type="coiled-coil region" evidence="1">
    <location>
        <begin position="233"/>
        <end position="295"/>
    </location>
</feature>
<feature type="non-terminal residue" evidence="3">
    <location>
        <position position="813"/>
    </location>
</feature>
<dbReference type="EMBL" id="JAWDJR010000015">
    <property type="protein sequence ID" value="KAK9962555.1"/>
    <property type="molecule type" value="Genomic_DNA"/>
</dbReference>
<evidence type="ECO:0000313" key="3">
    <source>
        <dbReference type="EMBL" id="KAK9962555.1"/>
    </source>
</evidence>
<evidence type="ECO:0008006" key="5">
    <source>
        <dbReference type="Google" id="ProtNLM"/>
    </source>
</evidence>
<keyword evidence="4" id="KW-1185">Reference proteome</keyword>
<accession>A0AAW1ZMM7</accession>
<feature type="coiled-coil region" evidence="1">
    <location>
        <begin position="343"/>
        <end position="459"/>
    </location>
</feature>
<evidence type="ECO:0000256" key="2">
    <source>
        <dbReference type="SAM" id="MobiDB-lite"/>
    </source>
</evidence>
<sequence length="813" mass="93820">MRSLGSLGASADQLLMNSLNGSSSKRPVSPVNVHQALSAAGEGLIWRQCETLVARVCKLESVLHTLKLSIFRLEMDRELNPSHTARLQERLTTLQEQHEEEQRSSRREVLHLQDELQRACEERQEAQQEVLRLREALENNTSAKKEEQMAQETAAHLEAEQSHNALLLRVEEMERVVERERGQVEVLQADCHALRTDGQANRAELKKREEQILYLERDCQQLRDHSRVKETLISQLSKEIKSVKTALQKQQQENSRLIRDGRDLRAAADQVQVLNDKLEVQCSELSTALHSLTLENTRLQTEYQNNIKAERNRVSKHLKEQDLLLDTARRNIQAELQGTISEKLILQKELEALKMDHSKLQQSSTVSQETAVSHQQMLERTIERLQGELSCAVRDGETMRDHIKSEMNSAIFLLEKEKNVLETQLSEIKVELTTVNSALQKQKEENKELLENLAALKHQQVTHRQVEQMLWELTDSKNKLAYEKGKLQAQVQQMAVDLKTLKADCTQHSQTNTKLQISYTQMQRENQTLKEHLGALQQQRRDTNELAQTLENVLSSHTRLQQNTQTLHAELRERAQELNTLRRERLQAIKEIQRLESEVENHNATNNEKVESLQKALDEAQLDNRKLVQSLEQALQENHNAQEKLNTLSEREAELKEARAEIRGLTECVDSLKNQLNREKDSRRKSAQRLKKALNDASAKSDDLSKANQKLQEKVSELEKLLSNQKSQLSQYLNNRTALNHSLRIKDLEAEIESLEEAKDEYKRRSYEQSQSLLQMHSEMVSLQSELHCLSSTQQGELQAERDLNRTLQEKCQ</sequence>
<feature type="region of interest" description="Disordered" evidence="2">
    <location>
        <begin position="676"/>
        <end position="711"/>
    </location>
</feature>
<dbReference type="InterPro" id="IPR038807">
    <property type="entry name" value="CCDC150"/>
</dbReference>
<organism evidence="3 4">
    <name type="scientific">Culter alburnus</name>
    <name type="common">Topmouth culter</name>
    <dbReference type="NCBI Taxonomy" id="194366"/>
    <lineage>
        <taxon>Eukaryota</taxon>
        <taxon>Metazoa</taxon>
        <taxon>Chordata</taxon>
        <taxon>Craniata</taxon>
        <taxon>Vertebrata</taxon>
        <taxon>Euteleostomi</taxon>
        <taxon>Actinopterygii</taxon>
        <taxon>Neopterygii</taxon>
        <taxon>Teleostei</taxon>
        <taxon>Ostariophysi</taxon>
        <taxon>Cypriniformes</taxon>
        <taxon>Xenocyprididae</taxon>
        <taxon>Xenocypridinae</taxon>
        <taxon>Culter</taxon>
    </lineage>
</organism>
<dbReference type="Proteomes" id="UP001479290">
    <property type="component" value="Unassembled WGS sequence"/>
</dbReference>
<protein>
    <recommendedName>
        <fullName evidence="5">Coiled-coil domain containing 150</fullName>
    </recommendedName>
</protein>
<feature type="compositionally biased region" description="Basic and acidic residues" evidence="2">
    <location>
        <begin position="699"/>
        <end position="711"/>
    </location>
</feature>
<comment type="caution">
    <text evidence="3">The sequence shown here is derived from an EMBL/GenBank/DDBJ whole genome shotgun (WGS) entry which is preliminary data.</text>
</comment>
<dbReference type="AlphaFoldDB" id="A0AAW1ZMM7"/>
<name>A0AAW1ZMM7_CULAL</name>
<dbReference type="PANTHER" id="PTHR35352:SF1">
    <property type="entry name" value="COILED-COIL DOMAIN-CONTAINING PROTEIN 150"/>
    <property type="match status" value="1"/>
</dbReference>
<evidence type="ECO:0000256" key="1">
    <source>
        <dbReference type="SAM" id="Coils"/>
    </source>
</evidence>
<gene>
    <name evidence="3" type="ORF">ABG768_007913</name>
</gene>
<reference evidence="3 4" key="1">
    <citation type="submission" date="2024-05" db="EMBL/GenBank/DDBJ databases">
        <title>A high-quality chromosomal-level genome assembly of Topmouth culter (Culter alburnus).</title>
        <authorList>
            <person name="Zhao H."/>
        </authorList>
    </citation>
    <scope>NUCLEOTIDE SEQUENCE [LARGE SCALE GENOMIC DNA]</scope>
    <source>
        <strain evidence="3">CATC2023</strain>
        <tissue evidence="3">Muscle</tissue>
    </source>
</reference>
<evidence type="ECO:0000313" key="4">
    <source>
        <dbReference type="Proteomes" id="UP001479290"/>
    </source>
</evidence>
<proteinExistence type="predicted"/>
<keyword evidence="1" id="KW-0175">Coiled coil</keyword>
<feature type="coiled-coil region" evidence="1">
    <location>
        <begin position="84"/>
        <end position="190"/>
    </location>
</feature>
<dbReference type="PANTHER" id="PTHR35352">
    <property type="entry name" value="COILED-COIL DOMAIN-CONTAINING PROTEIN 150"/>
    <property type="match status" value="1"/>
</dbReference>